<keyword evidence="1" id="KW-0175">Coiled coil</keyword>
<organism evidence="3">
    <name type="scientific">Guillardia theta (strain CCMP2712)</name>
    <name type="common">Cryptophyte</name>
    <dbReference type="NCBI Taxonomy" id="905079"/>
    <lineage>
        <taxon>Eukaryota</taxon>
        <taxon>Cryptophyceae</taxon>
        <taxon>Pyrenomonadales</taxon>
        <taxon>Geminigeraceae</taxon>
        <taxon>Guillardia</taxon>
    </lineage>
</organism>
<reference evidence="4" key="3">
    <citation type="submission" date="2015-06" db="UniProtKB">
        <authorList>
            <consortium name="EnsemblProtists"/>
        </authorList>
    </citation>
    <scope>IDENTIFICATION</scope>
</reference>
<reference evidence="3 5" key="1">
    <citation type="journal article" date="2012" name="Nature">
        <title>Algal genomes reveal evolutionary mosaicism and the fate of nucleomorphs.</title>
        <authorList>
            <consortium name="DOE Joint Genome Institute"/>
            <person name="Curtis B.A."/>
            <person name="Tanifuji G."/>
            <person name="Burki F."/>
            <person name="Gruber A."/>
            <person name="Irimia M."/>
            <person name="Maruyama S."/>
            <person name="Arias M.C."/>
            <person name="Ball S.G."/>
            <person name="Gile G.H."/>
            <person name="Hirakawa Y."/>
            <person name="Hopkins J.F."/>
            <person name="Kuo A."/>
            <person name="Rensing S.A."/>
            <person name="Schmutz J."/>
            <person name="Symeonidi A."/>
            <person name="Elias M."/>
            <person name="Eveleigh R.J."/>
            <person name="Herman E.K."/>
            <person name="Klute M.J."/>
            <person name="Nakayama T."/>
            <person name="Obornik M."/>
            <person name="Reyes-Prieto A."/>
            <person name="Armbrust E.V."/>
            <person name="Aves S.J."/>
            <person name="Beiko R.G."/>
            <person name="Coutinho P."/>
            <person name="Dacks J.B."/>
            <person name="Durnford D.G."/>
            <person name="Fast N.M."/>
            <person name="Green B.R."/>
            <person name="Grisdale C.J."/>
            <person name="Hempel F."/>
            <person name="Henrissat B."/>
            <person name="Hoppner M.P."/>
            <person name="Ishida K."/>
            <person name="Kim E."/>
            <person name="Koreny L."/>
            <person name="Kroth P.G."/>
            <person name="Liu Y."/>
            <person name="Malik S.B."/>
            <person name="Maier U.G."/>
            <person name="McRose D."/>
            <person name="Mock T."/>
            <person name="Neilson J.A."/>
            <person name="Onodera N.T."/>
            <person name="Poole A.M."/>
            <person name="Pritham E.J."/>
            <person name="Richards T.A."/>
            <person name="Rocap G."/>
            <person name="Roy S.W."/>
            <person name="Sarai C."/>
            <person name="Schaack S."/>
            <person name="Shirato S."/>
            <person name="Slamovits C.H."/>
            <person name="Spencer D.F."/>
            <person name="Suzuki S."/>
            <person name="Worden A.Z."/>
            <person name="Zauner S."/>
            <person name="Barry K."/>
            <person name="Bell C."/>
            <person name="Bharti A.K."/>
            <person name="Crow J.A."/>
            <person name="Grimwood J."/>
            <person name="Kramer R."/>
            <person name="Lindquist E."/>
            <person name="Lucas S."/>
            <person name="Salamov A."/>
            <person name="McFadden G.I."/>
            <person name="Lane C.E."/>
            <person name="Keeling P.J."/>
            <person name="Gray M.W."/>
            <person name="Grigoriev I.V."/>
            <person name="Archibald J.M."/>
        </authorList>
    </citation>
    <scope>NUCLEOTIDE SEQUENCE</scope>
    <source>
        <strain evidence="3 5">CCMP2712</strain>
    </source>
</reference>
<dbReference type="EnsemblProtists" id="EKX54583">
    <property type="protein sequence ID" value="EKX54583"/>
    <property type="gene ID" value="GUITHDRAFT_100059"/>
</dbReference>
<evidence type="ECO:0000313" key="4">
    <source>
        <dbReference type="EnsemblProtists" id="EKX54583"/>
    </source>
</evidence>
<accession>L1K2H6</accession>
<evidence type="ECO:0000256" key="1">
    <source>
        <dbReference type="SAM" id="Coils"/>
    </source>
</evidence>
<name>L1K2H6_GUITC</name>
<sequence length="239" mass="26785">MLSSSSKRGESRPNALACPQRRSALDLSRHCRHRGSVVGTTLQGKVNCPDGWGSSSMSLRRLSLPWLLLLLIIVCMPLSSASAENIMMVQKTPLSPLDTKIQQVLERNNAFDGPGHEQEGDSSAMQLNEDIKGSVDDTANMAMELELDKLERELEDAQDARAVAEQVKRLEAEKESAERSVHVAKKEMRRVRRQLARVTWELERVRRAGGEGVTLVWRCKQELTRLAEEVSSLREQNAK</sequence>
<dbReference type="Proteomes" id="UP000011087">
    <property type="component" value="Unassembled WGS sequence"/>
</dbReference>
<dbReference type="OrthoDB" id="10655239at2759"/>
<keyword evidence="2" id="KW-0472">Membrane</keyword>
<evidence type="ECO:0000313" key="5">
    <source>
        <dbReference type="Proteomes" id="UP000011087"/>
    </source>
</evidence>
<reference evidence="5" key="2">
    <citation type="submission" date="2012-11" db="EMBL/GenBank/DDBJ databases">
        <authorList>
            <person name="Kuo A."/>
            <person name="Curtis B.A."/>
            <person name="Tanifuji G."/>
            <person name="Burki F."/>
            <person name="Gruber A."/>
            <person name="Irimia M."/>
            <person name="Maruyama S."/>
            <person name="Arias M.C."/>
            <person name="Ball S.G."/>
            <person name="Gile G.H."/>
            <person name="Hirakawa Y."/>
            <person name="Hopkins J.F."/>
            <person name="Rensing S.A."/>
            <person name="Schmutz J."/>
            <person name="Symeonidi A."/>
            <person name="Elias M."/>
            <person name="Eveleigh R.J."/>
            <person name="Herman E.K."/>
            <person name="Klute M.J."/>
            <person name="Nakayama T."/>
            <person name="Obornik M."/>
            <person name="Reyes-Prieto A."/>
            <person name="Armbrust E.V."/>
            <person name="Aves S.J."/>
            <person name="Beiko R.G."/>
            <person name="Coutinho P."/>
            <person name="Dacks J.B."/>
            <person name="Durnford D.G."/>
            <person name="Fast N.M."/>
            <person name="Green B.R."/>
            <person name="Grisdale C."/>
            <person name="Hempe F."/>
            <person name="Henrissat B."/>
            <person name="Hoppner M.P."/>
            <person name="Ishida K.-I."/>
            <person name="Kim E."/>
            <person name="Koreny L."/>
            <person name="Kroth P.G."/>
            <person name="Liu Y."/>
            <person name="Malik S.-B."/>
            <person name="Maier U.G."/>
            <person name="McRose D."/>
            <person name="Mock T."/>
            <person name="Neilson J.A."/>
            <person name="Onodera N.T."/>
            <person name="Poole A.M."/>
            <person name="Pritham E.J."/>
            <person name="Richards T.A."/>
            <person name="Rocap G."/>
            <person name="Roy S.W."/>
            <person name="Sarai C."/>
            <person name="Schaack S."/>
            <person name="Shirato S."/>
            <person name="Slamovits C.H."/>
            <person name="Spencer D.F."/>
            <person name="Suzuki S."/>
            <person name="Worden A.Z."/>
            <person name="Zauner S."/>
            <person name="Barry K."/>
            <person name="Bell C."/>
            <person name="Bharti A.K."/>
            <person name="Crow J.A."/>
            <person name="Grimwood J."/>
            <person name="Kramer R."/>
            <person name="Lindquist E."/>
            <person name="Lucas S."/>
            <person name="Salamov A."/>
            <person name="McFadden G.I."/>
            <person name="Lane C.E."/>
            <person name="Keeling P.J."/>
            <person name="Gray M.W."/>
            <person name="Grigoriev I.V."/>
            <person name="Archibald J.M."/>
        </authorList>
    </citation>
    <scope>NUCLEOTIDE SEQUENCE</scope>
    <source>
        <strain evidence="5">CCMP2712</strain>
    </source>
</reference>
<dbReference type="RefSeq" id="XP_005841563.1">
    <property type="nucleotide sequence ID" value="XM_005841506.1"/>
</dbReference>
<protein>
    <submittedName>
        <fullName evidence="3 4">Uncharacterized protein</fullName>
    </submittedName>
</protein>
<dbReference type="PaxDb" id="55529-EKX54583"/>
<keyword evidence="5" id="KW-1185">Reference proteome</keyword>
<gene>
    <name evidence="3" type="ORF">GUITHDRAFT_100059</name>
</gene>
<dbReference type="AlphaFoldDB" id="L1K2H6"/>
<proteinExistence type="predicted"/>
<feature type="coiled-coil region" evidence="1">
    <location>
        <begin position="140"/>
        <end position="236"/>
    </location>
</feature>
<evidence type="ECO:0000256" key="2">
    <source>
        <dbReference type="SAM" id="Phobius"/>
    </source>
</evidence>
<dbReference type="GeneID" id="17311225"/>
<keyword evidence="2" id="KW-1133">Transmembrane helix</keyword>
<evidence type="ECO:0000313" key="3">
    <source>
        <dbReference type="EMBL" id="EKX54583.1"/>
    </source>
</evidence>
<dbReference type="KEGG" id="gtt:GUITHDRAFT_100059"/>
<feature type="transmembrane region" description="Helical" evidence="2">
    <location>
        <begin position="64"/>
        <end position="83"/>
    </location>
</feature>
<keyword evidence="2" id="KW-0812">Transmembrane</keyword>
<dbReference type="EMBL" id="JH992967">
    <property type="protein sequence ID" value="EKX54583.1"/>
    <property type="molecule type" value="Genomic_DNA"/>
</dbReference>
<dbReference type="HOGENOM" id="CLU_1163007_0_0_1"/>